<feature type="signal peptide" evidence="1">
    <location>
        <begin position="1"/>
        <end position="24"/>
    </location>
</feature>
<organism evidence="3">
    <name type="scientific">Caulobacter sp. 602-2</name>
    <dbReference type="NCBI Taxonomy" id="2710887"/>
    <lineage>
        <taxon>Bacteria</taxon>
        <taxon>Pseudomonadati</taxon>
        <taxon>Pseudomonadota</taxon>
        <taxon>Alphaproteobacteria</taxon>
        <taxon>Caulobacterales</taxon>
        <taxon>Caulobacteraceae</taxon>
        <taxon>Caulobacter</taxon>
    </lineage>
</organism>
<name>A0A6G4QZZ6_9CAUL</name>
<dbReference type="InterPro" id="IPR003431">
    <property type="entry name" value="B-propeller_Phytase"/>
</dbReference>
<reference evidence="3" key="1">
    <citation type="submission" date="2020-02" db="EMBL/GenBank/DDBJ databases">
        <authorList>
            <person name="Gao J."/>
            <person name="Sun J."/>
        </authorList>
    </citation>
    <scope>NUCLEOTIDE SEQUENCE</scope>
    <source>
        <strain evidence="3">602-2</strain>
    </source>
</reference>
<keyword evidence="1" id="KW-0732">Signal</keyword>
<dbReference type="PROSITE" id="PS51662">
    <property type="entry name" value="BP_PHYTASE"/>
    <property type="match status" value="2"/>
</dbReference>
<dbReference type="AlphaFoldDB" id="A0A6G4QZZ6"/>
<dbReference type="SUPFAM" id="SSF50956">
    <property type="entry name" value="Thermostable phytase (3-phytase)"/>
    <property type="match status" value="2"/>
</dbReference>
<dbReference type="InterPro" id="IPR011042">
    <property type="entry name" value="6-blade_b-propeller_TolB-like"/>
</dbReference>
<feature type="domain" description="BPP" evidence="2">
    <location>
        <begin position="343"/>
        <end position="673"/>
    </location>
</feature>
<proteinExistence type="predicted"/>
<dbReference type="RefSeq" id="WP_165260141.1">
    <property type="nucleotide sequence ID" value="NZ_JAAKGT010000007.1"/>
</dbReference>
<dbReference type="Pfam" id="PF02333">
    <property type="entry name" value="Phytase"/>
    <property type="match status" value="2"/>
</dbReference>
<evidence type="ECO:0000256" key="1">
    <source>
        <dbReference type="SAM" id="SignalP"/>
    </source>
</evidence>
<protein>
    <submittedName>
        <fullName evidence="3">Phytase</fullName>
    </submittedName>
</protein>
<sequence>MTHLRASAAVGVLAFLLGAGSALAQAPAVAPVVATAPTVEGGANGVALIRNPAAPEKSLIAATGEGGGLELYGLDGKKVGAIPGGEVYGVDVRDLDGKPLLALLDRKGARLRLAAYDFAAGTSASLDAKPLTLDYAGEGVCLHRSPRDGSLYAFTLGVAGQMDQWLLFPTAEGKLDGRIVRRLHLSSEAKYCVSDDAAGALYVAQEAVGIWRYDADPEAEPAPTLVDANRLGHVAGEVAGLALVDGGPSARFLVAANATAGDYNVYDRGRDDAFVGTFRIQAGDQNAVENPSGLFALRAPLGDRLPAGALLVADDRKADANMKAVSWADIAAGLKLAVGDAAGSKPAKGFAAVQPTMETRPVGHDGDAADDPAIWANPADPAKSAIIATDKKGGLLVYDLSGQPLQYLADGKMNNVDLRAGFKLAGRETILVAASDRTHKSIALYTLDPATRQLTSVADGVQATGLSDPYGLCMYRGRKGETYVFVGDPDGLVRQWRLVAQANGKVRAVPVRDVRFDTQTEGCVADDETGALYVAEEDVALWKLGAEPTDRKTPKAIDRVASNPALKDDLEGIGLYRQPGGKGYLVVSSQGNNSYAVYRREGDNAYVGSFSVTADGARGIDGISETDGLDVTSASLGAGLETGAFVAQDGRNVFPPQHQNFKLVPWSAIAGALGLK</sequence>
<evidence type="ECO:0000259" key="2">
    <source>
        <dbReference type="PROSITE" id="PS51662"/>
    </source>
</evidence>
<feature type="chain" id="PRO_5026338965" evidence="1">
    <location>
        <begin position="25"/>
        <end position="676"/>
    </location>
</feature>
<dbReference type="EMBL" id="JAAKGT010000007">
    <property type="protein sequence ID" value="NGM51053.1"/>
    <property type="molecule type" value="Genomic_DNA"/>
</dbReference>
<evidence type="ECO:0000313" key="3">
    <source>
        <dbReference type="EMBL" id="NGM51053.1"/>
    </source>
</evidence>
<dbReference type="GO" id="GO:0016158">
    <property type="term" value="F:inositol hexakisphosphate 3-phosphatase activity"/>
    <property type="evidence" value="ECO:0007669"/>
    <property type="project" value="InterPro"/>
</dbReference>
<feature type="domain" description="BPP" evidence="2">
    <location>
        <begin position="19"/>
        <end position="334"/>
    </location>
</feature>
<dbReference type="Gene3D" id="2.120.10.30">
    <property type="entry name" value="TolB, C-terminal domain"/>
    <property type="match status" value="2"/>
</dbReference>
<comment type="caution">
    <text evidence="3">The sequence shown here is derived from an EMBL/GenBank/DDBJ whole genome shotgun (WGS) entry which is preliminary data.</text>
</comment>
<gene>
    <name evidence="3" type="ORF">G5B46_15685</name>
</gene>
<accession>A0A6G4QZZ6</accession>